<sequence>MDFEIPAAFVSSEREGSEVGELIGRAPTIPFRVALRSEKGRALVIESFPIRPSGYPNPDWFWLVDRDLIRAVGRLESQGGVSEAERVFSSVLPSIHNAYRAGRNSLVAHYGDRYLAAGGVGGAKNGVKCLHSHLAYYLVGGFNPVGEWVAKKISLNP</sequence>
<dbReference type="EMBL" id="FQUL01000018">
    <property type="protein sequence ID" value="SHE70917.1"/>
    <property type="molecule type" value="Genomic_DNA"/>
</dbReference>
<dbReference type="Proteomes" id="UP000184295">
    <property type="component" value="Unassembled WGS sequence"/>
</dbReference>
<proteinExistence type="predicted"/>
<keyword evidence="2" id="KW-1185">Reference proteome</keyword>
<accession>A0A1M4VPZ3</accession>
<dbReference type="AlphaFoldDB" id="A0A1M4VPZ3"/>
<dbReference type="PANTHER" id="PTHR37163:SF1">
    <property type="entry name" value="DUF501 DOMAIN-CONTAINING PROTEIN"/>
    <property type="match status" value="1"/>
</dbReference>
<reference evidence="2" key="1">
    <citation type="submission" date="2016-11" db="EMBL/GenBank/DDBJ databases">
        <authorList>
            <person name="Varghese N."/>
            <person name="Submissions S."/>
        </authorList>
    </citation>
    <scope>NUCLEOTIDE SEQUENCE [LARGE SCALE GENOMIC DNA]</scope>
    <source>
        <strain evidence="2">DSM 19514</strain>
    </source>
</reference>
<evidence type="ECO:0000313" key="2">
    <source>
        <dbReference type="Proteomes" id="UP000184295"/>
    </source>
</evidence>
<dbReference type="Pfam" id="PF04417">
    <property type="entry name" value="DUF501"/>
    <property type="match status" value="1"/>
</dbReference>
<evidence type="ECO:0000313" key="1">
    <source>
        <dbReference type="EMBL" id="SHE70917.1"/>
    </source>
</evidence>
<dbReference type="PANTHER" id="PTHR37163">
    <property type="entry name" value="CONSERVED PROTEIN"/>
    <property type="match status" value="1"/>
</dbReference>
<evidence type="ECO:0008006" key="3">
    <source>
        <dbReference type="Google" id="ProtNLM"/>
    </source>
</evidence>
<dbReference type="RefSeq" id="WP_072790424.1">
    <property type="nucleotide sequence ID" value="NZ_FQUL01000018.1"/>
</dbReference>
<gene>
    <name evidence="1" type="ORF">SAMN02745225_01388</name>
</gene>
<name>A0A1M4VPZ3_9ACTN</name>
<organism evidence="1 2">
    <name type="scientific">Ferrithrix thermotolerans DSM 19514</name>
    <dbReference type="NCBI Taxonomy" id="1121881"/>
    <lineage>
        <taxon>Bacteria</taxon>
        <taxon>Bacillati</taxon>
        <taxon>Actinomycetota</taxon>
        <taxon>Acidimicrobiia</taxon>
        <taxon>Acidimicrobiales</taxon>
        <taxon>Acidimicrobiaceae</taxon>
        <taxon>Ferrithrix</taxon>
    </lineage>
</organism>
<protein>
    <recommendedName>
        <fullName evidence="3">DUF501 domain-containing protein</fullName>
    </recommendedName>
</protein>
<dbReference type="InterPro" id="IPR007511">
    <property type="entry name" value="DUF501"/>
</dbReference>
<dbReference type="OrthoDB" id="13546at2"/>
<dbReference type="STRING" id="1121881.SAMN02745225_01388"/>